<evidence type="ECO:0000313" key="2">
    <source>
        <dbReference type="RefSeq" id="XP_059604129.1"/>
    </source>
</evidence>
<accession>A0AAJ8E258</accession>
<dbReference type="GeneID" id="84591725"/>
<organism evidence="2">
    <name type="scientific">Aspergillus niger</name>
    <dbReference type="NCBI Taxonomy" id="5061"/>
    <lineage>
        <taxon>Eukaryota</taxon>
        <taxon>Fungi</taxon>
        <taxon>Dikarya</taxon>
        <taxon>Ascomycota</taxon>
        <taxon>Pezizomycotina</taxon>
        <taxon>Eurotiomycetes</taxon>
        <taxon>Eurotiomycetidae</taxon>
        <taxon>Eurotiales</taxon>
        <taxon>Aspergillaceae</taxon>
        <taxon>Aspergillus</taxon>
        <taxon>Aspergillus subgen. Circumdati</taxon>
    </lineage>
</organism>
<proteinExistence type="predicted"/>
<feature type="compositionally biased region" description="Polar residues" evidence="1">
    <location>
        <begin position="145"/>
        <end position="163"/>
    </location>
</feature>
<gene>
    <name evidence="2" type="ORF">An08g06910</name>
</gene>
<dbReference type="VEuPathDB" id="FungiDB:An08g06910"/>
<sequence length="273" mass="30120">MIKTIGLSSVGVTKTSGVGPFAADPLRFIYYLVHGANDSPASPERIKESSNFRWSAVYPAHLIVSSSTRTAFYSDMTLSRVSASWKDERELDGRAEERIDCAGSIGRYFIMCIGWSKREANSRSPEEVQGQTKGGTGPREVHALHSTTSMNRPPQIKQSPSSRWSGCDTYATFTGQMLYSIRPTYALGDLNHGLAQGTKPVTHEEDFNAHGLEHLIHGISGFSMMAGIVVLYKEPCTSDPIWVTGRGCPIPKYKGTYHTWNAQSQLGLRKKKN</sequence>
<feature type="region of interest" description="Disordered" evidence="1">
    <location>
        <begin position="121"/>
        <end position="163"/>
    </location>
</feature>
<dbReference type="AlphaFoldDB" id="A0AAJ8E258"/>
<protein>
    <submittedName>
        <fullName evidence="2">Uncharacterized protein</fullName>
    </submittedName>
</protein>
<reference evidence="2" key="1">
    <citation type="submission" date="2025-02" db="EMBL/GenBank/DDBJ databases">
        <authorList>
            <consortium name="NCBI Genome Project"/>
        </authorList>
    </citation>
    <scope>NUCLEOTIDE SEQUENCE</scope>
</reference>
<name>A0AAJ8E258_ASPNG</name>
<dbReference type="RefSeq" id="XP_059604129.1">
    <property type="nucleotide sequence ID" value="XM_059749159.1"/>
</dbReference>
<dbReference type="KEGG" id="ang:An08g06910"/>
<evidence type="ECO:0000256" key="1">
    <source>
        <dbReference type="SAM" id="MobiDB-lite"/>
    </source>
</evidence>
<reference evidence="2" key="2">
    <citation type="submission" date="2025-08" db="UniProtKB">
        <authorList>
            <consortium name="RefSeq"/>
        </authorList>
    </citation>
    <scope>IDENTIFICATION</scope>
</reference>